<evidence type="ECO:0000313" key="1">
    <source>
        <dbReference type="EMBL" id="KAA9162672.1"/>
    </source>
</evidence>
<dbReference type="Proteomes" id="UP000319769">
    <property type="component" value="Unassembled WGS sequence"/>
</dbReference>
<organism evidence="1 2">
    <name type="scientific">Amycolatopsis acidicola</name>
    <dbReference type="NCBI Taxonomy" id="2596893"/>
    <lineage>
        <taxon>Bacteria</taxon>
        <taxon>Bacillati</taxon>
        <taxon>Actinomycetota</taxon>
        <taxon>Actinomycetes</taxon>
        <taxon>Pseudonocardiales</taxon>
        <taxon>Pseudonocardiaceae</taxon>
        <taxon>Amycolatopsis</taxon>
    </lineage>
</organism>
<name>A0A5N0VDD3_9PSEU</name>
<keyword evidence="2" id="KW-1185">Reference proteome</keyword>
<protein>
    <submittedName>
        <fullName evidence="1">Uncharacterized protein</fullName>
    </submittedName>
</protein>
<dbReference type="OrthoDB" id="3621898at2"/>
<comment type="caution">
    <text evidence="1">The sequence shown here is derived from an EMBL/GenBank/DDBJ whole genome shotgun (WGS) entry which is preliminary data.</text>
</comment>
<reference evidence="1" key="1">
    <citation type="submission" date="2019-09" db="EMBL/GenBank/DDBJ databases">
        <authorList>
            <person name="Teo W.F.A."/>
            <person name="Duangmal K."/>
        </authorList>
    </citation>
    <scope>NUCLEOTIDE SEQUENCE [LARGE SCALE GENOMIC DNA]</scope>
    <source>
        <strain evidence="1">K81G1</strain>
    </source>
</reference>
<accession>A0A5N0VDD3</accession>
<proteinExistence type="predicted"/>
<dbReference type="AlphaFoldDB" id="A0A5N0VDD3"/>
<dbReference type="RefSeq" id="WP_144757828.1">
    <property type="nucleotide sequence ID" value="NZ_VMNW02000012.1"/>
</dbReference>
<gene>
    <name evidence="1" type="ORF">FPZ12_011505</name>
</gene>
<sequence length="194" mass="21753">MGIDRLDRYTQERLRQRNLVVRRPRRDTVQICVDDGSREGFRVGWAEKKPRSFDGKLAWQSVYRDVPGNDDSYWRGGLADKARYTPLDYGGIEELELAVREILDLARWGDVLAAREIRSGAGGTYTATMDETQAEWLAGLAEPKGITHLGGGRIRLTAVVVALFRGSPDSQLHVDAHDVLHVYPGDPPVQLARQ</sequence>
<evidence type="ECO:0000313" key="2">
    <source>
        <dbReference type="Proteomes" id="UP000319769"/>
    </source>
</evidence>
<dbReference type="EMBL" id="VMNW02000012">
    <property type="protein sequence ID" value="KAA9162672.1"/>
    <property type="molecule type" value="Genomic_DNA"/>
</dbReference>